<evidence type="ECO:0000313" key="1">
    <source>
        <dbReference type="Proteomes" id="UP000887579"/>
    </source>
</evidence>
<dbReference type="WBParaSite" id="ES5_v2.g21659.t1">
    <property type="protein sequence ID" value="ES5_v2.g21659.t1"/>
    <property type="gene ID" value="ES5_v2.g21659"/>
</dbReference>
<sequence length="74" mass="8069">MFKFLILCFIFEVSTAAVCPGSAFTDAIQTSVVTMHNNFRSQLAKGLSTIKGGATASAAKNMYQFVSFFEAKFE</sequence>
<dbReference type="Proteomes" id="UP000887579">
    <property type="component" value="Unplaced"/>
</dbReference>
<evidence type="ECO:0000313" key="2">
    <source>
        <dbReference type="WBParaSite" id="ES5_v2.g21659.t1"/>
    </source>
</evidence>
<protein>
    <submittedName>
        <fullName evidence="2">SCP domain-containing protein</fullName>
    </submittedName>
</protein>
<organism evidence="1 2">
    <name type="scientific">Panagrolaimus sp. ES5</name>
    <dbReference type="NCBI Taxonomy" id="591445"/>
    <lineage>
        <taxon>Eukaryota</taxon>
        <taxon>Metazoa</taxon>
        <taxon>Ecdysozoa</taxon>
        <taxon>Nematoda</taxon>
        <taxon>Chromadorea</taxon>
        <taxon>Rhabditida</taxon>
        <taxon>Tylenchina</taxon>
        <taxon>Panagrolaimomorpha</taxon>
        <taxon>Panagrolaimoidea</taxon>
        <taxon>Panagrolaimidae</taxon>
        <taxon>Panagrolaimus</taxon>
    </lineage>
</organism>
<proteinExistence type="predicted"/>
<name>A0AC34FWK2_9BILA</name>
<reference evidence="2" key="1">
    <citation type="submission" date="2022-11" db="UniProtKB">
        <authorList>
            <consortium name="WormBaseParasite"/>
        </authorList>
    </citation>
    <scope>IDENTIFICATION</scope>
</reference>
<accession>A0AC34FWK2</accession>